<protein>
    <submittedName>
        <fullName evidence="1">Uncharacterized protein</fullName>
    </submittedName>
</protein>
<sequence>LDPITFNFQHDYISNITNFLELIIQYNGIPGYELEKIDKTSGRLVLTEENKGPELLKIYLYNFVKNKWEVIDFVTYDDVTGTNTFSYVVDRNFIIFEEFFNKTTSNEFEVKAIFTVESSIGEAFISKIGFDINSIESNIYYSTPDSEHLVNPEVEFDIDLTNYFSNSEVYLKEVSFDLDYSSNIEFDDAFLFSQYALLQESYNFYIQNEFQEFEFFILEGNSLTLSKEEVNRLIYHDLENDKYYLRAKMEYNWNCIIEMNLGSNSILQIISVLNLVSYDLSVDYTLFETKRISAMEISTPYNLVAVQAPNYIVQSNGFIPLMDDTEIDIGIFGGFLRNVDTRQRLMLRQQLYYNFTQIQSGGTNILLDQEYTDSILRYLNPIGELLTPRFYLSNNSFISFGTDQEVISVDLYYHDGQEYVKKSNMTNISNIFEYIWDDVSGDTGVQTNDAIFLMFNVTDIIGNSGKYYYILLYEN</sequence>
<organism evidence="1">
    <name type="scientific">marine sediment metagenome</name>
    <dbReference type="NCBI Taxonomy" id="412755"/>
    <lineage>
        <taxon>unclassified sequences</taxon>
        <taxon>metagenomes</taxon>
        <taxon>ecological metagenomes</taxon>
    </lineage>
</organism>
<proteinExistence type="predicted"/>
<dbReference type="EMBL" id="LAZR01029692">
    <property type="protein sequence ID" value="KKL58807.1"/>
    <property type="molecule type" value="Genomic_DNA"/>
</dbReference>
<evidence type="ECO:0000313" key="1">
    <source>
        <dbReference type="EMBL" id="KKL58807.1"/>
    </source>
</evidence>
<dbReference type="AlphaFoldDB" id="A0A0F9G6B0"/>
<feature type="non-terminal residue" evidence="1">
    <location>
        <position position="1"/>
    </location>
</feature>
<gene>
    <name evidence="1" type="ORF">LCGC14_2221650</name>
</gene>
<reference evidence="1" key="1">
    <citation type="journal article" date="2015" name="Nature">
        <title>Complex archaea that bridge the gap between prokaryotes and eukaryotes.</title>
        <authorList>
            <person name="Spang A."/>
            <person name="Saw J.H."/>
            <person name="Jorgensen S.L."/>
            <person name="Zaremba-Niedzwiedzka K."/>
            <person name="Martijn J."/>
            <person name="Lind A.E."/>
            <person name="van Eijk R."/>
            <person name="Schleper C."/>
            <person name="Guy L."/>
            <person name="Ettema T.J."/>
        </authorList>
    </citation>
    <scope>NUCLEOTIDE SEQUENCE</scope>
</reference>
<accession>A0A0F9G6B0</accession>
<comment type="caution">
    <text evidence="1">The sequence shown here is derived from an EMBL/GenBank/DDBJ whole genome shotgun (WGS) entry which is preliminary data.</text>
</comment>
<name>A0A0F9G6B0_9ZZZZ</name>